<gene>
    <name evidence="3" type="ORF">J2X98_001361</name>
</gene>
<feature type="compositionally biased region" description="Pro residues" evidence="1">
    <location>
        <begin position="158"/>
        <end position="174"/>
    </location>
</feature>
<name>A0ABT9RT16_9MICC</name>
<proteinExistence type="predicted"/>
<accession>A0ABT9RT16</accession>
<keyword evidence="2" id="KW-0472">Membrane</keyword>
<organism evidence="3 4">
    <name type="scientific">Pseudarthrobacter enclensis</name>
    <dbReference type="NCBI Taxonomy" id="993070"/>
    <lineage>
        <taxon>Bacteria</taxon>
        <taxon>Bacillati</taxon>
        <taxon>Actinomycetota</taxon>
        <taxon>Actinomycetes</taxon>
        <taxon>Micrococcales</taxon>
        <taxon>Micrococcaceae</taxon>
        <taxon>Pseudarthrobacter</taxon>
    </lineage>
</organism>
<evidence type="ECO:0000256" key="2">
    <source>
        <dbReference type="SAM" id="Phobius"/>
    </source>
</evidence>
<sequence length="201" mass="20041">MLLEAEPAQRAVVTAPAAGRVPVSRRRGTRALMLLFCVLVAAGAVAGASGIRSTDTDGNVLRGFQIRVLSISQAAAENRMDGALAALQALEKDLGDAAAAGRLSAARYRGIETALSAVRADLTRQVAAAAPAAPPAAEVQAGTPPTALADTATQNNPAPAPVEPVVPGAVPPPALDVQAPGPQGQDTAKEAKGKGKGPGKP</sequence>
<protein>
    <submittedName>
        <fullName evidence="3">Uncharacterized protein</fullName>
    </submittedName>
</protein>
<dbReference type="EMBL" id="JAUSRE010000005">
    <property type="protein sequence ID" value="MDP9887783.1"/>
    <property type="molecule type" value="Genomic_DNA"/>
</dbReference>
<dbReference type="RefSeq" id="WP_307305859.1">
    <property type="nucleotide sequence ID" value="NZ_JAUSRE010000005.1"/>
</dbReference>
<reference evidence="3 4" key="1">
    <citation type="submission" date="2023-07" db="EMBL/GenBank/DDBJ databases">
        <title>Sorghum-associated microbial communities from plants grown in Nebraska, USA.</title>
        <authorList>
            <person name="Schachtman D."/>
        </authorList>
    </citation>
    <scope>NUCLEOTIDE SEQUENCE [LARGE SCALE GENOMIC DNA]</scope>
    <source>
        <strain evidence="3 4">CC222</strain>
    </source>
</reference>
<keyword evidence="4" id="KW-1185">Reference proteome</keyword>
<evidence type="ECO:0000313" key="3">
    <source>
        <dbReference type="EMBL" id="MDP9887783.1"/>
    </source>
</evidence>
<comment type="caution">
    <text evidence="3">The sequence shown here is derived from an EMBL/GenBank/DDBJ whole genome shotgun (WGS) entry which is preliminary data.</text>
</comment>
<evidence type="ECO:0000313" key="4">
    <source>
        <dbReference type="Proteomes" id="UP001226577"/>
    </source>
</evidence>
<keyword evidence="2" id="KW-0812">Transmembrane</keyword>
<keyword evidence="2" id="KW-1133">Transmembrane helix</keyword>
<dbReference type="Proteomes" id="UP001226577">
    <property type="component" value="Unassembled WGS sequence"/>
</dbReference>
<feature type="region of interest" description="Disordered" evidence="1">
    <location>
        <begin position="133"/>
        <end position="201"/>
    </location>
</feature>
<feature type="transmembrane region" description="Helical" evidence="2">
    <location>
        <begin position="31"/>
        <end position="51"/>
    </location>
</feature>
<evidence type="ECO:0000256" key="1">
    <source>
        <dbReference type="SAM" id="MobiDB-lite"/>
    </source>
</evidence>